<sequence length="100" mass="12076">MTLEKEHGRRPAIEVKVIGVQGLVRSRSERQELGPELREFSRERRERREASRDWMETTRAAPQDYVKVAKQMREELMPLWGYHRRRRLRGLRKKAPHPCE</sequence>
<reference evidence="1" key="1">
    <citation type="journal article" date="2003" name="Genome Biol.">
        <title>An integrated gene annotation and transcriptional profiling approach towards the full gene content of the Drosophila genome.</title>
        <authorList>
            <person name="Hild M."/>
            <person name="Beckmann B."/>
            <person name="Haas S.A."/>
            <person name="Koch B."/>
            <person name="Solovyev V."/>
            <person name="Busold C."/>
            <person name="Fellenberg K."/>
            <person name="Boutros M."/>
            <person name="Vingron M."/>
            <person name="Sauer F."/>
            <person name="Hoheisel J.D."/>
            <person name="Paro R."/>
        </authorList>
    </citation>
    <scope>NUCLEOTIDE SEQUENCE</scope>
</reference>
<organism evidence="1">
    <name type="scientific">Drosophila melanogaster</name>
    <name type="common">Fruit fly</name>
    <dbReference type="NCBI Taxonomy" id="7227"/>
    <lineage>
        <taxon>Eukaryota</taxon>
        <taxon>Metazoa</taxon>
        <taxon>Ecdysozoa</taxon>
        <taxon>Arthropoda</taxon>
        <taxon>Hexapoda</taxon>
        <taxon>Insecta</taxon>
        <taxon>Pterygota</taxon>
        <taxon>Neoptera</taxon>
        <taxon>Endopterygota</taxon>
        <taxon>Diptera</taxon>
        <taxon>Brachycera</taxon>
        <taxon>Muscomorpha</taxon>
        <taxon>Ephydroidea</taxon>
        <taxon>Drosophilidae</taxon>
        <taxon>Drosophila</taxon>
        <taxon>Sophophora</taxon>
    </lineage>
</organism>
<dbReference type="AlphaFoldDB" id="Q6IM25"/>
<protein>
    <submittedName>
        <fullName evidence="1">HDC07670</fullName>
    </submittedName>
</protein>
<evidence type="ECO:0000313" key="1">
    <source>
        <dbReference type="EMBL" id="DAA02685.1"/>
    </source>
</evidence>
<accession>Q6IM25</accession>
<dbReference type="EMBL" id="BK001841">
    <property type="protein sequence ID" value="DAA02685.1"/>
    <property type="molecule type" value="Genomic_DNA"/>
</dbReference>
<name>Q6IM25_DROME</name>
<proteinExistence type="predicted"/>
<gene>
    <name evidence="1" type="ORF">HDC07670</name>
</gene>